<feature type="transmembrane region" description="Helical" evidence="1">
    <location>
        <begin position="6"/>
        <end position="30"/>
    </location>
</feature>
<accession>A0A8S9VAV2</accession>
<gene>
    <name evidence="2" type="ORF">GN958_ATG00920</name>
</gene>
<dbReference type="AlphaFoldDB" id="A0A8S9VAV2"/>
<keyword evidence="1" id="KW-0472">Membrane</keyword>
<evidence type="ECO:0000256" key="1">
    <source>
        <dbReference type="SAM" id="Phobius"/>
    </source>
</evidence>
<sequence>MVVVASFFVVVASFFVVVTVVVMVVATLLVRRATHSLRLKAKLVDPELNFVVEVRVVGGSTKDRAHVQRVGNHGLFIDDGGADTRSLLPEREAHLAPLVLLTGSDLT</sequence>
<reference evidence="2" key="1">
    <citation type="submission" date="2020-03" db="EMBL/GenBank/DDBJ databases">
        <title>Hybrid Assembly of Korean Phytophthora infestans isolates.</title>
        <authorList>
            <person name="Prokchorchik M."/>
            <person name="Lee Y."/>
            <person name="Seo J."/>
            <person name="Cho J.-H."/>
            <person name="Park Y.-E."/>
            <person name="Jang D.-C."/>
            <person name="Im J.-S."/>
            <person name="Choi J.-G."/>
            <person name="Park H.-J."/>
            <person name="Lee G.-B."/>
            <person name="Lee Y.-G."/>
            <person name="Hong S.-Y."/>
            <person name="Cho K."/>
            <person name="Sohn K.H."/>
        </authorList>
    </citation>
    <scope>NUCLEOTIDE SEQUENCE</scope>
    <source>
        <strain evidence="2">KR_2_A2</strain>
    </source>
</reference>
<evidence type="ECO:0000313" key="2">
    <source>
        <dbReference type="EMBL" id="KAF4149981.1"/>
    </source>
</evidence>
<dbReference type="EMBL" id="JAACNO010000105">
    <property type="protein sequence ID" value="KAF4149981.1"/>
    <property type="molecule type" value="Genomic_DNA"/>
</dbReference>
<protein>
    <submittedName>
        <fullName evidence="2">Uncharacterized protein</fullName>
    </submittedName>
</protein>
<proteinExistence type="predicted"/>
<organism evidence="2 3">
    <name type="scientific">Phytophthora infestans</name>
    <name type="common">Potato late blight agent</name>
    <name type="synonym">Botrytis infestans</name>
    <dbReference type="NCBI Taxonomy" id="4787"/>
    <lineage>
        <taxon>Eukaryota</taxon>
        <taxon>Sar</taxon>
        <taxon>Stramenopiles</taxon>
        <taxon>Oomycota</taxon>
        <taxon>Peronosporomycetes</taxon>
        <taxon>Peronosporales</taxon>
        <taxon>Peronosporaceae</taxon>
        <taxon>Phytophthora</taxon>
    </lineage>
</organism>
<keyword evidence="1" id="KW-1133">Transmembrane helix</keyword>
<dbReference type="Proteomes" id="UP000704712">
    <property type="component" value="Unassembled WGS sequence"/>
</dbReference>
<keyword evidence="1" id="KW-0812">Transmembrane</keyword>
<evidence type="ECO:0000313" key="3">
    <source>
        <dbReference type="Proteomes" id="UP000704712"/>
    </source>
</evidence>
<name>A0A8S9VAV2_PHYIN</name>
<comment type="caution">
    <text evidence="2">The sequence shown here is derived from an EMBL/GenBank/DDBJ whole genome shotgun (WGS) entry which is preliminary data.</text>
</comment>